<dbReference type="SUPFAM" id="SSF109854">
    <property type="entry name" value="DinB/YfiT-like putative metalloenzymes"/>
    <property type="match status" value="1"/>
</dbReference>
<organism evidence="1 2">
    <name type="scientific">Phycicoccus sonneratiae</name>
    <dbReference type="NCBI Taxonomy" id="2807628"/>
    <lineage>
        <taxon>Bacteria</taxon>
        <taxon>Bacillati</taxon>
        <taxon>Actinomycetota</taxon>
        <taxon>Actinomycetes</taxon>
        <taxon>Micrococcales</taxon>
        <taxon>Intrasporangiaceae</taxon>
        <taxon>Phycicoccus</taxon>
    </lineage>
</organism>
<evidence type="ECO:0000313" key="1">
    <source>
        <dbReference type="EMBL" id="MBM6399409.1"/>
    </source>
</evidence>
<evidence type="ECO:0000313" key="2">
    <source>
        <dbReference type="Proteomes" id="UP001430172"/>
    </source>
</evidence>
<dbReference type="InterPro" id="IPR007061">
    <property type="entry name" value="MST-like"/>
</dbReference>
<gene>
    <name evidence="1" type="ORF">JQN70_03330</name>
</gene>
<proteinExistence type="predicted"/>
<accession>A0ABS2CHQ0</accession>
<keyword evidence="2" id="KW-1185">Reference proteome</keyword>
<name>A0ABS2CHQ0_9MICO</name>
<comment type="caution">
    <text evidence="1">The sequence shown here is derived from an EMBL/GenBank/DDBJ whole genome shotgun (WGS) entry which is preliminary data.</text>
</comment>
<reference evidence="1" key="1">
    <citation type="submission" date="2021-02" db="EMBL/GenBank/DDBJ databases">
        <title>Phycicoccus sp. MQZ13P-5T, whole genome shotgun sequence.</title>
        <authorList>
            <person name="Tuo L."/>
        </authorList>
    </citation>
    <scope>NUCLEOTIDE SEQUENCE</scope>
    <source>
        <strain evidence="1">MQZ13P-5</strain>
    </source>
</reference>
<dbReference type="InterPro" id="IPR034660">
    <property type="entry name" value="DinB/YfiT-like"/>
</dbReference>
<protein>
    <submittedName>
        <fullName evidence="1">DinB family protein</fullName>
    </submittedName>
</protein>
<dbReference type="Pfam" id="PF04978">
    <property type="entry name" value="MST"/>
    <property type="match status" value="1"/>
</dbReference>
<dbReference type="RefSeq" id="WP_204129892.1">
    <property type="nucleotide sequence ID" value="NZ_JAFDVD010000004.1"/>
</dbReference>
<dbReference type="EMBL" id="JAFDVD010000004">
    <property type="protein sequence ID" value="MBM6399409.1"/>
    <property type="molecule type" value="Genomic_DNA"/>
</dbReference>
<dbReference type="Proteomes" id="UP001430172">
    <property type="component" value="Unassembled WGS sequence"/>
</dbReference>
<sequence length="171" mass="18827">MPATRTRPPKVADERTQLLGWYDLQRGICRLKAEGLTDDQAHRALLPTSPLMTVAGIVSHLAWAEDLWFREVLLGEPGLARGFEPGAPDDAEFRVEGVPLATLLEEYDAACARSDAAIAGRSLDDTGSTVLHAVGEASLRWMLHHMLEETARHAGHLDLLREMLDGEVGYY</sequence>
<dbReference type="Gene3D" id="1.20.120.450">
    <property type="entry name" value="dinb family like domain"/>
    <property type="match status" value="1"/>
</dbReference>